<evidence type="ECO:0000259" key="2">
    <source>
        <dbReference type="Pfam" id="PF04480"/>
    </source>
</evidence>
<dbReference type="InterPro" id="IPR011335">
    <property type="entry name" value="Restrct_endonuc-II-like"/>
</dbReference>
<dbReference type="AlphaFoldDB" id="A0AAI8MBJ6"/>
<dbReference type="Gene3D" id="3.40.960.10">
    <property type="entry name" value="VSR Endonuclease"/>
    <property type="match status" value="1"/>
</dbReference>
<proteinExistence type="predicted"/>
<reference evidence="3 4" key="1">
    <citation type="journal article" date="2012" name="Microbes Environ.">
        <title>Complete genome sequence of Bradyrhizobium sp. S23321: insights into symbiosis evolution in soil oligotrophs.</title>
        <authorList>
            <person name="Okubo T."/>
            <person name="Tsukui T."/>
            <person name="Maita H."/>
            <person name="Okamoto S."/>
            <person name="Oshima K."/>
            <person name="Fujisawa T."/>
            <person name="Saito A."/>
            <person name="Futamata H."/>
            <person name="Hattori R."/>
            <person name="Shimomura Y."/>
            <person name="Haruta S."/>
            <person name="Morimoto S."/>
            <person name="Wang Y."/>
            <person name="Sakai Y."/>
            <person name="Hattori M."/>
            <person name="Aizawa S."/>
            <person name="Nagashima K.V.P."/>
            <person name="Masuda S."/>
            <person name="Hattori T."/>
            <person name="Yamashita A."/>
            <person name="Bao Z."/>
            <person name="Hayatsu M."/>
            <person name="Kajiya-Kanegae H."/>
            <person name="Yoshinaga I."/>
            <person name="Sakamoto K."/>
            <person name="Toyota K."/>
            <person name="Nakao M."/>
            <person name="Kohara M."/>
            <person name="Anda M."/>
            <person name="Niwa R."/>
            <person name="Jung-Hwan P."/>
            <person name="Sameshima-Saito R."/>
            <person name="Tokuda S."/>
            <person name="Yamamoto S."/>
            <person name="Yamamoto S."/>
            <person name="Yokoyama T."/>
            <person name="Akutsu T."/>
            <person name="Nakamura Y."/>
            <person name="Nakahira-Yanaka Y."/>
            <person name="Takada Hoshino Y."/>
            <person name="Hirakawa H."/>
            <person name="Mitsui H."/>
            <person name="Terasawa K."/>
            <person name="Itakura M."/>
            <person name="Sato S."/>
            <person name="Ikeda-Ohtsubo W."/>
            <person name="Sakakura N."/>
            <person name="Kaminuma E."/>
            <person name="Minamisawa K."/>
        </authorList>
    </citation>
    <scope>NUCLEOTIDE SEQUENCE [LARGE SCALE GENOMIC DNA]</scope>
    <source>
        <strain evidence="3 4">S23321</strain>
    </source>
</reference>
<evidence type="ECO:0000256" key="1">
    <source>
        <dbReference type="SAM" id="MobiDB-lite"/>
    </source>
</evidence>
<sequence>MVDLSPLPARGERPTRKARRVRGSFRMRGADEGKTERARHLRAALTDAEGTLWYRLRARRLNGHKFVRQEPIGPYTVDFICREARLIVEVDGGQHADSAHDAVRDKWLIDRNYRLLRFWNNDVSSNLVGVLETIVTALAEAPPHPDR</sequence>
<dbReference type="SUPFAM" id="SSF52980">
    <property type="entry name" value="Restriction endonuclease-like"/>
    <property type="match status" value="1"/>
</dbReference>
<dbReference type="CDD" id="cd01038">
    <property type="entry name" value="Endonuclease_DUF559"/>
    <property type="match status" value="1"/>
</dbReference>
<evidence type="ECO:0000313" key="3">
    <source>
        <dbReference type="EMBL" id="BAL75494.1"/>
    </source>
</evidence>
<accession>A0AAI8MBJ6</accession>
<feature type="compositionally biased region" description="Basic residues" evidence="1">
    <location>
        <begin position="16"/>
        <end position="25"/>
    </location>
</feature>
<organism evidence="3 4">
    <name type="scientific">Bradyrhizobium cosmicum</name>
    <dbReference type="NCBI Taxonomy" id="1404864"/>
    <lineage>
        <taxon>Bacteria</taxon>
        <taxon>Pseudomonadati</taxon>
        <taxon>Pseudomonadota</taxon>
        <taxon>Alphaproteobacteria</taxon>
        <taxon>Hyphomicrobiales</taxon>
        <taxon>Nitrobacteraceae</taxon>
        <taxon>Bradyrhizobium</taxon>
    </lineage>
</organism>
<feature type="domain" description="DUF559" evidence="2">
    <location>
        <begin position="34"/>
        <end position="138"/>
    </location>
</feature>
<protein>
    <recommendedName>
        <fullName evidence="2">DUF559 domain-containing protein</fullName>
    </recommendedName>
</protein>
<dbReference type="Pfam" id="PF04480">
    <property type="entry name" value="DUF559"/>
    <property type="match status" value="1"/>
</dbReference>
<name>A0AAI8MBJ6_9BRAD</name>
<dbReference type="PANTHER" id="PTHR38590:SF1">
    <property type="entry name" value="BLL0828 PROTEIN"/>
    <property type="match status" value="1"/>
</dbReference>
<dbReference type="EMBL" id="AP012279">
    <property type="protein sequence ID" value="BAL75494.1"/>
    <property type="molecule type" value="Genomic_DNA"/>
</dbReference>
<dbReference type="Proteomes" id="UP000007886">
    <property type="component" value="Chromosome"/>
</dbReference>
<keyword evidence="4" id="KW-1185">Reference proteome</keyword>
<dbReference type="PANTHER" id="PTHR38590">
    <property type="entry name" value="BLL0828 PROTEIN"/>
    <property type="match status" value="1"/>
</dbReference>
<dbReference type="KEGG" id="brs:S23_22810"/>
<dbReference type="InterPro" id="IPR047216">
    <property type="entry name" value="Endonuclease_DUF559_bact"/>
</dbReference>
<gene>
    <name evidence="3" type="ORF">S23_22810</name>
</gene>
<dbReference type="InterPro" id="IPR007569">
    <property type="entry name" value="DUF559"/>
</dbReference>
<evidence type="ECO:0000313" key="4">
    <source>
        <dbReference type="Proteomes" id="UP000007886"/>
    </source>
</evidence>
<feature type="region of interest" description="Disordered" evidence="1">
    <location>
        <begin position="1"/>
        <end position="29"/>
    </location>
</feature>